<evidence type="ECO:0000313" key="3">
    <source>
        <dbReference type="Proteomes" id="UP000236290"/>
    </source>
</evidence>
<sequence>MFLSLSGTISIGTSNRLREPIRSEFTVQNFERATVEDAVDILFERACEDSQLQSSLNLQGAVSFESHTNVEEETGLEAPNRPKARHKSRGKGNRVDEFLVFKSSDGAQAPVAAIQYKPPHKLSIDHLATGLFSEIWPEREIINTDGQAFVFLRIPDDPSIVYFSLCAPSMDVLENGDLKLHRTAVAQVFAFLLQAIRTEPPPEPGMTKLKSLVFEKSNMMTFLQKFYSQIASAMIP</sequence>
<proteinExistence type="predicted"/>
<evidence type="ECO:0000256" key="1">
    <source>
        <dbReference type="SAM" id="MobiDB-lite"/>
    </source>
</evidence>
<dbReference type="Proteomes" id="UP000236290">
    <property type="component" value="Unassembled WGS sequence"/>
</dbReference>
<dbReference type="EMBL" id="MTYI01000111">
    <property type="protein sequence ID" value="PNP51925.1"/>
    <property type="molecule type" value="Genomic_DNA"/>
</dbReference>
<evidence type="ECO:0000313" key="2">
    <source>
        <dbReference type="EMBL" id="PNP51925.1"/>
    </source>
</evidence>
<dbReference type="OrthoDB" id="2156052at2759"/>
<organism evidence="2 3">
    <name type="scientific">Trichoderma harzianum</name>
    <name type="common">Hypocrea lixii</name>
    <dbReference type="NCBI Taxonomy" id="5544"/>
    <lineage>
        <taxon>Eukaryota</taxon>
        <taxon>Fungi</taxon>
        <taxon>Dikarya</taxon>
        <taxon>Ascomycota</taxon>
        <taxon>Pezizomycotina</taxon>
        <taxon>Sordariomycetes</taxon>
        <taxon>Hypocreomycetidae</taxon>
        <taxon>Hypocreales</taxon>
        <taxon>Hypocreaceae</taxon>
        <taxon>Trichoderma</taxon>
    </lineage>
</organism>
<accession>A0A2K0U2B8</accession>
<feature type="region of interest" description="Disordered" evidence="1">
    <location>
        <begin position="69"/>
        <end position="91"/>
    </location>
</feature>
<comment type="caution">
    <text evidence="2">The sequence shown here is derived from an EMBL/GenBank/DDBJ whole genome shotgun (WGS) entry which is preliminary data.</text>
</comment>
<protein>
    <submittedName>
        <fullName evidence="2">Uncharacterized protein</fullName>
    </submittedName>
</protein>
<feature type="compositionally biased region" description="Basic residues" evidence="1">
    <location>
        <begin position="82"/>
        <end position="91"/>
    </location>
</feature>
<dbReference type="AlphaFoldDB" id="A0A2K0U2B8"/>
<reference evidence="2 3" key="1">
    <citation type="submission" date="2017-02" db="EMBL/GenBank/DDBJ databases">
        <title>Genomes of Trichoderma spp. with biocontrol activity.</title>
        <authorList>
            <person name="Gardiner D."/>
            <person name="Kazan K."/>
            <person name="Vos C."/>
            <person name="Harvey P."/>
        </authorList>
    </citation>
    <scope>NUCLEOTIDE SEQUENCE [LARGE SCALE GENOMIC DNA]</scope>
    <source>
        <strain evidence="2 3">Tr1</strain>
    </source>
</reference>
<gene>
    <name evidence="2" type="ORF">THARTR1_07134</name>
</gene>
<name>A0A2K0U2B8_TRIHA</name>